<feature type="domain" description="Flagellar motor switch protein FliN-like C-terminal" evidence="13">
    <location>
        <begin position="273"/>
        <end position="343"/>
    </location>
</feature>
<feature type="region of interest" description="Disordered" evidence="12">
    <location>
        <begin position="1"/>
        <end position="51"/>
    </location>
</feature>
<comment type="caution">
    <text evidence="14">The sequence shown here is derived from an EMBL/GenBank/DDBJ whole genome shotgun (WGS) entry which is preliminary data.</text>
</comment>
<dbReference type="InterPro" id="IPR001689">
    <property type="entry name" value="Flag_FliM"/>
</dbReference>
<keyword evidence="15" id="KW-1185">Reference proteome</keyword>
<organism evidence="14 15">
    <name type="scientific">Marinimicrococcus flavescens</name>
    <dbReference type="NCBI Taxonomy" id="3031815"/>
    <lineage>
        <taxon>Bacteria</taxon>
        <taxon>Pseudomonadati</taxon>
        <taxon>Pseudomonadota</taxon>
        <taxon>Alphaproteobacteria</taxon>
        <taxon>Geminicoccales</taxon>
        <taxon>Geminicoccaceae</taxon>
        <taxon>Marinimicrococcus</taxon>
    </lineage>
</organism>
<dbReference type="PRINTS" id="PR00955">
    <property type="entry name" value="FLGMOTORFLIM"/>
</dbReference>
<evidence type="ECO:0000256" key="6">
    <source>
        <dbReference type="ARBA" id="ARBA00022779"/>
    </source>
</evidence>
<evidence type="ECO:0000256" key="10">
    <source>
        <dbReference type="NCBIfam" id="TIGR01397"/>
    </source>
</evidence>
<evidence type="ECO:0000259" key="13">
    <source>
        <dbReference type="Pfam" id="PF01052"/>
    </source>
</evidence>
<dbReference type="Proteomes" id="UP001301140">
    <property type="component" value="Unassembled WGS sequence"/>
</dbReference>
<dbReference type="PIRSF" id="PIRSF002888">
    <property type="entry name" value="FliM"/>
    <property type="match status" value="1"/>
</dbReference>
<comment type="subcellular location">
    <subcellularLocation>
        <location evidence="11">Cell inner membrane</location>
        <topology evidence="11">Peripheral membrane protein</topology>
    </subcellularLocation>
    <subcellularLocation>
        <location evidence="11">Bacterial flagellum basal body</location>
    </subcellularLocation>
</comment>
<dbReference type="Gene3D" id="3.40.1550.10">
    <property type="entry name" value="CheC-like"/>
    <property type="match status" value="1"/>
</dbReference>
<keyword evidence="14" id="KW-0969">Cilium</keyword>
<dbReference type="Pfam" id="PF02154">
    <property type="entry name" value="FliM"/>
    <property type="match status" value="1"/>
</dbReference>
<accession>A0AAP3XQV0</accession>
<evidence type="ECO:0000313" key="14">
    <source>
        <dbReference type="EMBL" id="MDF1585642.1"/>
    </source>
</evidence>
<keyword evidence="3 11" id="KW-1003">Cell membrane</keyword>
<evidence type="ECO:0000256" key="8">
    <source>
        <dbReference type="ARBA" id="ARBA00023143"/>
    </source>
</evidence>
<protein>
    <recommendedName>
        <fullName evidence="2 10">Flagellar motor switch protein FliM</fullName>
    </recommendedName>
</protein>
<dbReference type="NCBIfam" id="TIGR01397">
    <property type="entry name" value="fliM_switch"/>
    <property type="match status" value="1"/>
</dbReference>
<comment type="function">
    <text evidence="9 11">FliM is one of three proteins (FliG, FliN, FliM) that forms the rotor-mounted switch complex (C ring), located at the base of the basal body. This complex interacts with the CheY and CheZ chemotaxis proteins, in addition to contacting components of the motor that determine the direction of flagellar rotation.</text>
</comment>
<gene>
    <name evidence="14" type="primary">fliM</name>
    <name evidence="14" type="ORF">PZ740_04470</name>
</gene>
<dbReference type="InterPro" id="IPR001543">
    <property type="entry name" value="FliN-like_C"/>
</dbReference>
<dbReference type="GO" id="GO:0005886">
    <property type="term" value="C:plasma membrane"/>
    <property type="evidence" value="ECO:0007669"/>
    <property type="project" value="UniProtKB-SubCell"/>
</dbReference>
<keyword evidence="5 11" id="KW-0997">Cell inner membrane</keyword>
<evidence type="ECO:0000256" key="9">
    <source>
        <dbReference type="ARBA" id="ARBA00025044"/>
    </source>
</evidence>
<dbReference type="GO" id="GO:0071978">
    <property type="term" value="P:bacterial-type flagellum-dependent swarming motility"/>
    <property type="evidence" value="ECO:0007669"/>
    <property type="project" value="TreeGrafter"/>
</dbReference>
<sequence>MSEPGQPQDRDAAQVGEMAAEWEAPPDRPQRPGGSPDATSRGGHAAGEDADDERRGLLALVNSNDITYERLPMLEVVFDRLERMLTTSVRNFTSENVEVSLDNITAQRFGDYLGSVSLPAMIAVFKAVEWDNFGLITIDSQLIYSIVDVLLGGRRGGVPIRIEGRPYTTIESSLTKRLVRLILSDLSGAFQPIAPVQFRFERMETNPRFAAIARPGNACIIFRMRVELEDRGGTIEFLIPYATLEPARDLLLQMFMGEKFGRDSIWENHLAREIWVTGVDLEAVLEQQMISLREAMAFEVGTVLRLDAGPDTAVVLRCGEVAMLRGRVGRIGEHLAIRVDERLDRTGGGDAADGA</sequence>
<comment type="similarity">
    <text evidence="1 11">Belongs to the FliM family.</text>
</comment>
<reference evidence="14 15" key="1">
    <citation type="submission" date="2023-03" db="EMBL/GenBank/DDBJ databases">
        <title>YIM 152171 draft genome.</title>
        <authorList>
            <person name="Yang Z."/>
        </authorList>
    </citation>
    <scope>NUCLEOTIDE SEQUENCE [LARGE SCALE GENOMIC DNA]</scope>
    <source>
        <strain evidence="14 15">YIM 152171</strain>
    </source>
</reference>
<keyword evidence="4 11" id="KW-0145">Chemotaxis</keyword>
<dbReference type="SUPFAM" id="SSF101801">
    <property type="entry name" value="Surface presentation of antigens (SPOA)"/>
    <property type="match status" value="1"/>
</dbReference>
<dbReference type="RefSeq" id="WP_327788062.1">
    <property type="nucleotide sequence ID" value="NZ_JARGEQ010000031.1"/>
</dbReference>
<dbReference type="InterPro" id="IPR028976">
    <property type="entry name" value="CheC-like_sf"/>
</dbReference>
<evidence type="ECO:0000256" key="11">
    <source>
        <dbReference type="PIRNR" id="PIRNR002888"/>
    </source>
</evidence>
<evidence type="ECO:0000256" key="7">
    <source>
        <dbReference type="ARBA" id="ARBA00023136"/>
    </source>
</evidence>
<keyword evidence="6 11" id="KW-0283">Flagellar rotation</keyword>
<dbReference type="EMBL" id="JARGEQ010000031">
    <property type="protein sequence ID" value="MDF1585642.1"/>
    <property type="molecule type" value="Genomic_DNA"/>
</dbReference>
<dbReference type="Gene3D" id="2.30.330.10">
    <property type="entry name" value="SpoA-like"/>
    <property type="match status" value="1"/>
</dbReference>
<evidence type="ECO:0000256" key="2">
    <source>
        <dbReference type="ARBA" id="ARBA00021898"/>
    </source>
</evidence>
<evidence type="ECO:0000313" key="15">
    <source>
        <dbReference type="Proteomes" id="UP001301140"/>
    </source>
</evidence>
<evidence type="ECO:0000256" key="5">
    <source>
        <dbReference type="ARBA" id="ARBA00022519"/>
    </source>
</evidence>
<dbReference type="PANTHER" id="PTHR30034:SF3">
    <property type="entry name" value="FLAGELLAR MOTOR SWITCH PROTEIN FLIM"/>
    <property type="match status" value="1"/>
</dbReference>
<name>A0AAP3XQV0_9PROT</name>
<keyword evidence="8 11" id="KW-0975">Bacterial flagellum</keyword>
<proteinExistence type="inferred from homology"/>
<evidence type="ECO:0000256" key="12">
    <source>
        <dbReference type="SAM" id="MobiDB-lite"/>
    </source>
</evidence>
<dbReference type="GO" id="GO:0009425">
    <property type="term" value="C:bacterial-type flagellum basal body"/>
    <property type="evidence" value="ECO:0007669"/>
    <property type="project" value="UniProtKB-SubCell"/>
</dbReference>
<dbReference type="GO" id="GO:0003774">
    <property type="term" value="F:cytoskeletal motor activity"/>
    <property type="evidence" value="ECO:0007669"/>
    <property type="project" value="InterPro"/>
</dbReference>
<dbReference type="InterPro" id="IPR036429">
    <property type="entry name" value="SpoA-like_sf"/>
</dbReference>
<evidence type="ECO:0000256" key="4">
    <source>
        <dbReference type="ARBA" id="ARBA00022500"/>
    </source>
</evidence>
<dbReference type="Pfam" id="PF01052">
    <property type="entry name" value="FliMN_C"/>
    <property type="match status" value="1"/>
</dbReference>
<dbReference type="SUPFAM" id="SSF103039">
    <property type="entry name" value="CheC-like"/>
    <property type="match status" value="1"/>
</dbReference>
<dbReference type="CDD" id="cd17908">
    <property type="entry name" value="FliM"/>
    <property type="match status" value="1"/>
</dbReference>
<evidence type="ECO:0000256" key="3">
    <source>
        <dbReference type="ARBA" id="ARBA00022475"/>
    </source>
</evidence>
<dbReference type="AlphaFoldDB" id="A0AAP3XQV0"/>
<dbReference type="PANTHER" id="PTHR30034">
    <property type="entry name" value="FLAGELLAR MOTOR SWITCH PROTEIN FLIM"/>
    <property type="match status" value="1"/>
</dbReference>
<keyword evidence="14" id="KW-0282">Flagellum</keyword>
<evidence type="ECO:0000256" key="1">
    <source>
        <dbReference type="ARBA" id="ARBA00011049"/>
    </source>
</evidence>
<keyword evidence="7 11" id="KW-0472">Membrane</keyword>
<dbReference type="GO" id="GO:0050918">
    <property type="term" value="P:positive chemotaxis"/>
    <property type="evidence" value="ECO:0007669"/>
    <property type="project" value="TreeGrafter"/>
</dbReference>
<keyword evidence="14" id="KW-0966">Cell projection</keyword>